<dbReference type="RefSeq" id="WP_121622769.1">
    <property type="nucleotide sequence ID" value="NZ_JACIIW010000001.1"/>
</dbReference>
<dbReference type="EMBL" id="RCTF01000005">
    <property type="protein sequence ID" value="RLP79559.1"/>
    <property type="molecule type" value="Genomic_DNA"/>
</dbReference>
<accession>A0A3L7AGP5</accession>
<gene>
    <name evidence="1" type="ORF">D9R14_07805</name>
</gene>
<name>A0A3L7AGP5_9HYPH</name>
<organism evidence="1 2">
    <name type="scientific">Xanthobacter tagetidis</name>
    <dbReference type="NCBI Taxonomy" id="60216"/>
    <lineage>
        <taxon>Bacteria</taxon>
        <taxon>Pseudomonadati</taxon>
        <taxon>Pseudomonadota</taxon>
        <taxon>Alphaproteobacteria</taxon>
        <taxon>Hyphomicrobiales</taxon>
        <taxon>Xanthobacteraceae</taxon>
        <taxon>Xanthobacter</taxon>
    </lineage>
</organism>
<keyword evidence="2" id="KW-1185">Reference proteome</keyword>
<evidence type="ECO:0000313" key="1">
    <source>
        <dbReference type="EMBL" id="RLP79559.1"/>
    </source>
</evidence>
<dbReference type="AlphaFoldDB" id="A0A3L7AGP5"/>
<proteinExistence type="predicted"/>
<evidence type="ECO:0000313" key="2">
    <source>
        <dbReference type="Proteomes" id="UP000269692"/>
    </source>
</evidence>
<sequence>MQKTEQRAFAAVWTGGKRDVIVAGTVRGLASEARAAAAAYWSGGWPEAKRRGWRIRPVLIRVEDETQETGHDR</sequence>
<protein>
    <submittedName>
        <fullName evidence="1">Uncharacterized protein</fullName>
    </submittedName>
</protein>
<reference evidence="1 2" key="1">
    <citation type="submission" date="2018-10" db="EMBL/GenBank/DDBJ databases">
        <title>Xanthobacter tagetidis genome sequencing and assembly.</title>
        <authorList>
            <person name="Maclea K.S."/>
            <person name="Goen A.E."/>
            <person name="Fatima S.A."/>
        </authorList>
    </citation>
    <scope>NUCLEOTIDE SEQUENCE [LARGE SCALE GENOMIC DNA]</scope>
    <source>
        <strain evidence="1 2">ATCC 700314</strain>
    </source>
</reference>
<dbReference type="Proteomes" id="UP000269692">
    <property type="component" value="Unassembled WGS sequence"/>
</dbReference>
<comment type="caution">
    <text evidence="1">The sequence shown here is derived from an EMBL/GenBank/DDBJ whole genome shotgun (WGS) entry which is preliminary data.</text>
</comment>